<sequence length="955" mass="105597">MLRVAQHLNCVEEGAPRKPAQPLPRSDQADRDGVSPGPEHPFEIRLLKIMMFKEDYQLLVRGLSELDFTGSSIPCKLILTGDTAFPVMVSSSGDVLVAASRYGKGRLVVVSHEHYLNNPNLMGFLQNAVSWLKLSEEAVIGLQSGLDLLSKTLQDSGCKVKSFSYHTQGLGVVCTDGYDDSKAKELMSFLYEGGGLLVGAQAWYWAYSHANQNVFVDFPGNKIVSVSGIYFHNSYGDRGIYSVSKDIPHSPVYTDYNFSSELVDLLKGVSVLDISGSSSPSELLVHGPLGFPIGLTDDNCCFLAATIYGRGRVVVVSHESLLAYPALKTVMLNAISWLDYGKKGKIGVNKTLGDFNKLLRKEGLDSNVSNLVSGLSVYCCNSYDASEAEGIKRFVAEGGSLLIAGQAWNWSYKNPDKNVFSHYPGNKILNTFGISIKDKIISQGAYKSKNPEDAANIYNFPRAFCQLAKALKNEEELKPPLSSWVKSIGEDATSLMKLPPCPVINSLQQECVCLVKQCTIPKIGEDCPVKNHSKDSLILGFVQDTCSFSQVDNIDDSCVQDKTSVTIEIDATNPGENAWRSTGLYLPPKKTAALVFPAIIAGKCFKVQIGCQSDNLSSAELLYRPPVVVIDTYVPEKKVLISCAWGGLVYIIVPAKSDLGIIPVTVYGAEMAPTYVKGMTCISSWVKNIRALPAPWAELVTENIILTVPSAAIRSLDDPEELLSLWDKIMEAVADLAAIPKKFQRPERIVADVQISAGWMHAGYPVMCYFASTKDLVNLQKMTKDGLWGPIHELGHNQQKGAWEFPPHTTEATCNLWSVYVHETVMNIPRYVAHEALRPEARNDAVELNLEKGAKLEDWSVWTALETYLQLQEGFGWDPFKRLFADYQTMSNIPDDNPGKMNLWAMKFSQAVNRNLVHFFKDWGWPINDDTVTKLSGLPDWEQNPMTVYVDRLRK</sequence>
<evidence type="ECO:0000313" key="4">
    <source>
        <dbReference type="Ensembl" id="ENSLLEP00000016856.1"/>
    </source>
</evidence>
<dbReference type="GO" id="GO:0044325">
    <property type="term" value="F:transmembrane transporter binding"/>
    <property type="evidence" value="ECO:0007669"/>
    <property type="project" value="TreeGrafter"/>
</dbReference>
<dbReference type="SUPFAM" id="SSF52317">
    <property type="entry name" value="Class I glutamine amidotransferase-like"/>
    <property type="match status" value="1"/>
</dbReference>
<reference evidence="4" key="2">
    <citation type="submission" date="2025-09" db="UniProtKB">
        <authorList>
            <consortium name="Ensembl"/>
        </authorList>
    </citation>
    <scope>IDENTIFICATION</scope>
</reference>
<dbReference type="FunFam" id="3.40.390.80:FF:000001">
    <property type="entry name" value="TRPM8 channel-associated factor 1"/>
    <property type="match status" value="1"/>
</dbReference>
<comment type="similarity">
    <text evidence="1">Belongs to the TCAF family.</text>
</comment>
<dbReference type="InterPro" id="IPR035423">
    <property type="entry name" value="M60-like_N"/>
</dbReference>
<evidence type="ECO:0000313" key="5">
    <source>
        <dbReference type="Proteomes" id="UP000694569"/>
    </source>
</evidence>
<feature type="region of interest" description="Disordered" evidence="2">
    <location>
        <begin position="13"/>
        <end position="38"/>
    </location>
</feature>
<dbReference type="Pfam" id="PF13402">
    <property type="entry name" value="Peptidase_M60"/>
    <property type="match status" value="1"/>
</dbReference>
<dbReference type="Pfam" id="PF17291">
    <property type="entry name" value="M60-like_N"/>
    <property type="match status" value="1"/>
</dbReference>
<keyword evidence="5" id="KW-1185">Reference proteome</keyword>
<dbReference type="AlphaFoldDB" id="A0A8C5PEC3"/>
<dbReference type="SMART" id="SM01276">
    <property type="entry name" value="M60-like"/>
    <property type="match status" value="1"/>
</dbReference>
<dbReference type="OrthoDB" id="10260387at2759"/>
<reference evidence="4" key="1">
    <citation type="submission" date="2025-08" db="UniProtKB">
        <authorList>
            <consortium name="Ensembl"/>
        </authorList>
    </citation>
    <scope>IDENTIFICATION</scope>
</reference>
<evidence type="ECO:0000256" key="2">
    <source>
        <dbReference type="SAM" id="MobiDB-lite"/>
    </source>
</evidence>
<dbReference type="GeneTree" id="ENSGT00390000017365"/>
<proteinExistence type="inferred from homology"/>
<dbReference type="Gene3D" id="1.10.390.30">
    <property type="entry name" value="Peptidase M60, enhancin-like domain 3"/>
    <property type="match status" value="1"/>
</dbReference>
<dbReference type="PANTHER" id="PTHR15730:SF5">
    <property type="entry name" value="SI:CH211-210B2.2-RELATED"/>
    <property type="match status" value="1"/>
</dbReference>
<dbReference type="GO" id="GO:0090314">
    <property type="term" value="P:positive regulation of protein targeting to membrane"/>
    <property type="evidence" value="ECO:0007669"/>
    <property type="project" value="TreeGrafter"/>
</dbReference>
<dbReference type="InterPro" id="IPR029062">
    <property type="entry name" value="Class_I_gatase-like"/>
</dbReference>
<name>A0A8C5PEC3_9ANUR</name>
<evidence type="ECO:0000259" key="3">
    <source>
        <dbReference type="PROSITE" id="PS51723"/>
    </source>
</evidence>
<organism evidence="4 5">
    <name type="scientific">Leptobrachium leishanense</name>
    <name type="common">Leishan spiny toad</name>
    <dbReference type="NCBI Taxonomy" id="445787"/>
    <lineage>
        <taxon>Eukaryota</taxon>
        <taxon>Metazoa</taxon>
        <taxon>Chordata</taxon>
        <taxon>Craniata</taxon>
        <taxon>Vertebrata</taxon>
        <taxon>Euteleostomi</taxon>
        <taxon>Amphibia</taxon>
        <taxon>Batrachia</taxon>
        <taxon>Anura</taxon>
        <taxon>Pelobatoidea</taxon>
        <taxon>Megophryidae</taxon>
        <taxon>Leptobrachium</taxon>
    </lineage>
</organism>
<evidence type="ECO:0000256" key="1">
    <source>
        <dbReference type="ARBA" id="ARBA00009770"/>
    </source>
</evidence>
<dbReference type="PANTHER" id="PTHR15730">
    <property type="entry name" value="EXPERIMENTAL AUTOIMMUNE PROSTATITIS ANTIGEN 2-RELATED"/>
    <property type="match status" value="1"/>
</dbReference>
<protein>
    <recommendedName>
        <fullName evidence="3">Peptidase M60 domain-containing protein</fullName>
    </recommendedName>
</protein>
<dbReference type="PROSITE" id="PS51723">
    <property type="entry name" value="PEPTIDASE_M60"/>
    <property type="match status" value="1"/>
</dbReference>
<dbReference type="InterPro" id="IPR042279">
    <property type="entry name" value="Pep_M60_3"/>
</dbReference>
<dbReference type="InterPro" id="IPR031161">
    <property type="entry name" value="Peptidase_M60_dom"/>
</dbReference>
<dbReference type="GO" id="GO:0005886">
    <property type="term" value="C:plasma membrane"/>
    <property type="evidence" value="ECO:0007669"/>
    <property type="project" value="TreeGrafter"/>
</dbReference>
<dbReference type="FunFam" id="1.10.390.30:FF:000001">
    <property type="entry name" value="TRPM8 channel-associated factor 1"/>
    <property type="match status" value="1"/>
</dbReference>
<dbReference type="Ensembl" id="ENSLLET00000017498.1">
    <property type="protein sequence ID" value="ENSLLEP00000016856.1"/>
    <property type="gene ID" value="ENSLLEG00000010725.1"/>
</dbReference>
<dbReference type="Proteomes" id="UP000694569">
    <property type="component" value="Unplaced"/>
</dbReference>
<accession>A0A8C5PEC3</accession>
<dbReference type="InterPro" id="IPR051244">
    <property type="entry name" value="TCAF"/>
</dbReference>
<feature type="domain" description="Peptidase M60" evidence="3">
    <location>
        <begin position="577"/>
        <end position="876"/>
    </location>
</feature>
<dbReference type="Gene3D" id="3.40.390.80">
    <property type="entry name" value="Peptidase M60, enhancin-like domain 2"/>
    <property type="match status" value="1"/>
</dbReference>